<name>A0A1D9PSR1_SCLS1</name>
<feature type="region of interest" description="Disordered" evidence="1">
    <location>
        <begin position="110"/>
        <end position="140"/>
    </location>
</feature>
<dbReference type="Proteomes" id="UP000177798">
    <property type="component" value="Chromosome 1"/>
</dbReference>
<keyword evidence="2" id="KW-1133">Transmembrane helix</keyword>
<dbReference type="OrthoDB" id="3552633at2759"/>
<dbReference type="AlphaFoldDB" id="A0A1D9PSR1"/>
<keyword evidence="2" id="KW-0812">Transmembrane</keyword>
<feature type="transmembrane region" description="Helical" evidence="2">
    <location>
        <begin position="78"/>
        <end position="97"/>
    </location>
</feature>
<dbReference type="VEuPathDB" id="FungiDB:sscle_01g004700"/>
<reference evidence="4" key="1">
    <citation type="journal article" date="2017" name="Genome Biol. Evol.">
        <title>The complete genome sequence of the phytopathogenic fungus Sclerotinia sclerotiorum reveals insights into the genome architecture of broad host range pathogens.</title>
        <authorList>
            <person name="Derbyshire M."/>
            <person name="Denton-Giles M."/>
            <person name="Hegedus D."/>
            <person name="Seifbarghy S."/>
            <person name="Rollins J."/>
            <person name="van Kan J."/>
            <person name="Seidl M.F."/>
            <person name="Faino L."/>
            <person name="Mbengue M."/>
            <person name="Navaud O."/>
            <person name="Raffaele S."/>
            <person name="Hammond-Kosack K."/>
            <person name="Heard S."/>
            <person name="Oliver R."/>
        </authorList>
    </citation>
    <scope>NUCLEOTIDE SEQUENCE [LARGE SCALE GENOMIC DNA]</scope>
    <source>
        <strain evidence="4">ATCC 18683 / 1980 / Ss-1</strain>
    </source>
</reference>
<sequence length="303" mass="32253">MRPIGRELTGKKGVHNGLVAAVFTVLLNHCCFDISSIAVFSIHVFTLVTLRLLDFKLDTWEEYNFESSDLHHLKYPMIFRRIVLFAFIGNAIAAAIVEGRAKTFSTINSSISSSTTTSSSTSTSSSSSTTSSSSTSTSSKIQTTGTLTADFAASATAATATCGAGFLPETATNQARAVLQANTTSTCATIQPGWPCFGLGMKGSEDTVSSLTGAFGSIQYYGTIAFLCNLSKVPMMISGFDVDVLDDLIYVKHCANYTPAALMSPGEWVYGYLDWDTVAKVGQSSELCTHVMSSVVAYPNPMS</sequence>
<organism evidence="3 4">
    <name type="scientific">Sclerotinia sclerotiorum (strain ATCC 18683 / 1980 / Ss-1)</name>
    <name type="common">White mold</name>
    <name type="synonym">Whetzelinia sclerotiorum</name>
    <dbReference type="NCBI Taxonomy" id="665079"/>
    <lineage>
        <taxon>Eukaryota</taxon>
        <taxon>Fungi</taxon>
        <taxon>Dikarya</taxon>
        <taxon>Ascomycota</taxon>
        <taxon>Pezizomycotina</taxon>
        <taxon>Leotiomycetes</taxon>
        <taxon>Helotiales</taxon>
        <taxon>Sclerotiniaceae</taxon>
        <taxon>Sclerotinia</taxon>
    </lineage>
</organism>
<evidence type="ECO:0000313" key="4">
    <source>
        <dbReference type="Proteomes" id="UP000177798"/>
    </source>
</evidence>
<accession>A0A1D9PSR1</accession>
<keyword evidence="2" id="KW-0472">Membrane</keyword>
<feature type="compositionally biased region" description="Low complexity" evidence="1">
    <location>
        <begin position="110"/>
        <end position="139"/>
    </location>
</feature>
<proteinExistence type="predicted"/>
<gene>
    <name evidence="3" type="ORF">sscle_01g004700</name>
</gene>
<evidence type="ECO:0000256" key="1">
    <source>
        <dbReference type="SAM" id="MobiDB-lite"/>
    </source>
</evidence>
<feature type="transmembrane region" description="Helical" evidence="2">
    <location>
        <begin position="21"/>
        <end position="45"/>
    </location>
</feature>
<protein>
    <submittedName>
        <fullName evidence="3">Uncharacterized protein</fullName>
    </submittedName>
</protein>
<evidence type="ECO:0000256" key="2">
    <source>
        <dbReference type="SAM" id="Phobius"/>
    </source>
</evidence>
<dbReference type="EMBL" id="CP017814">
    <property type="protein sequence ID" value="APA05700.1"/>
    <property type="molecule type" value="Genomic_DNA"/>
</dbReference>
<evidence type="ECO:0000313" key="3">
    <source>
        <dbReference type="EMBL" id="APA05700.1"/>
    </source>
</evidence>